<dbReference type="Proteomes" id="UP001162131">
    <property type="component" value="Unassembled WGS sequence"/>
</dbReference>
<feature type="domain" description="Hydantoinase A/oxoprolinase" evidence="2">
    <location>
        <begin position="229"/>
        <end position="516"/>
    </location>
</feature>
<evidence type="ECO:0000259" key="4">
    <source>
        <dbReference type="Pfam" id="PF05378"/>
    </source>
</evidence>
<gene>
    <name evidence="5" type="ORF">BSTOLATCC_MIC16723</name>
</gene>
<evidence type="ECO:0000259" key="2">
    <source>
        <dbReference type="Pfam" id="PF01968"/>
    </source>
</evidence>
<evidence type="ECO:0000313" key="5">
    <source>
        <dbReference type="EMBL" id="CAG9316615.1"/>
    </source>
</evidence>
<dbReference type="Pfam" id="PF02538">
    <property type="entry name" value="Hydantoinase_B"/>
    <property type="match status" value="1"/>
</dbReference>
<dbReference type="PANTHER" id="PTHR11365:SF2">
    <property type="entry name" value="5-OXOPROLINASE"/>
    <property type="match status" value="1"/>
</dbReference>
<dbReference type="InterPro" id="IPR002821">
    <property type="entry name" value="Hydantoinase_A"/>
</dbReference>
<keyword evidence="6" id="KW-1185">Reference proteome</keyword>
<name>A0AAU9IY46_9CILI</name>
<feature type="domain" description="Hydantoinase B/oxoprolinase" evidence="3">
    <location>
        <begin position="715"/>
        <end position="1219"/>
    </location>
</feature>
<dbReference type="Pfam" id="PF05378">
    <property type="entry name" value="Hydant_A_N"/>
    <property type="match status" value="1"/>
</dbReference>
<evidence type="ECO:0008006" key="7">
    <source>
        <dbReference type="Google" id="ProtNLM"/>
    </source>
</evidence>
<organism evidence="5 6">
    <name type="scientific">Blepharisma stoltei</name>
    <dbReference type="NCBI Taxonomy" id="1481888"/>
    <lineage>
        <taxon>Eukaryota</taxon>
        <taxon>Sar</taxon>
        <taxon>Alveolata</taxon>
        <taxon>Ciliophora</taxon>
        <taxon>Postciliodesmatophora</taxon>
        <taxon>Heterotrichea</taxon>
        <taxon>Heterotrichida</taxon>
        <taxon>Blepharismidae</taxon>
        <taxon>Blepharisma</taxon>
    </lineage>
</organism>
<dbReference type="InterPro" id="IPR008040">
    <property type="entry name" value="Hydant_A_N"/>
</dbReference>
<dbReference type="GO" id="GO:0017168">
    <property type="term" value="F:5-oxoprolinase (ATP-hydrolyzing) activity"/>
    <property type="evidence" value="ECO:0007669"/>
    <property type="project" value="TreeGrafter"/>
</dbReference>
<accession>A0AAU9IY46</accession>
<reference evidence="5" key="1">
    <citation type="submission" date="2021-09" db="EMBL/GenBank/DDBJ databases">
        <authorList>
            <consortium name="AG Swart"/>
            <person name="Singh M."/>
            <person name="Singh A."/>
            <person name="Seah K."/>
            <person name="Emmerich C."/>
        </authorList>
    </citation>
    <scope>NUCLEOTIDE SEQUENCE</scope>
    <source>
        <strain evidence="5">ATCC30299</strain>
    </source>
</reference>
<dbReference type="Pfam" id="PF01968">
    <property type="entry name" value="Hydantoinase_A"/>
    <property type="match status" value="1"/>
</dbReference>
<dbReference type="GO" id="GO:0006749">
    <property type="term" value="P:glutathione metabolic process"/>
    <property type="evidence" value="ECO:0007669"/>
    <property type="project" value="TreeGrafter"/>
</dbReference>
<comment type="caution">
    <text evidence="5">The sequence shown here is derived from an EMBL/GenBank/DDBJ whole genome shotgun (WGS) entry which is preliminary data.</text>
</comment>
<proteinExistence type="inferred from homology"/>
<evidence type="ECO:0000313" key="6">
    <source>
        <dbReference type="Proteomes" id="UP001162131"/>
    </source>
</evidence>
<protein>
    <recommendedName>
        <fullName evidence="7">5-oxoprolinase</fullName>
    </recommendedName>
</protein>
<dbReference type="InterPro" id="IPR045079">
    <property type="entry name" value="Oxoprolinase-like"/>
</dbReference>
<feature type="domain" description="Hydantoinase/oxoprolinase N-terminal" evidence="4">
    <location>
        <begin position="6"/>
        <end position="209"/>
    </location>
</feature>
<sequence>MAHSFRFSIDRGGTFTDIYCDYLSADGSRMCKIMKLLSVDPANYPDAPTEGIRRILQEITQIEYPKNIPVNTHLISSIRMGTTVATNALLERKGKQFALLITKGFKDLMIIGNQTRPHIFALNIQRGQKLFSEVIEVNERVQIVSNPQNAEIGTTGEYFNVITPLDTQQLTQDLENLKQKGIESIAICFAHSYAYRKHEIQAAEICRALGFSHISVSSEIMPMVKMYPRASTVCIDAYLTPIIKEYIQNFCNGFDAHLSEIPVLFMQSDGGLSSIENFLGSKAILSGPAGGVIGFSQTAASPLIGFDMGGTSTDVSRYAGHLEHLFETEISGVHLQGAHLDITTVAAGGGSKLFFRSGLYVVGPDSAGAHPGPLCYRKNGYATITDANLVLGRLIPKFFPEIFGPDQNLPIDYNAAREGLQQLTNEINAFQNSNLTCEEVALGFVKVANESMCRPIRALTQSRGYDPKKHTLACFGSAGGQHACAIARSLGITKIAVHKYSGILSAYGLSMADVVLEDQQPCALYLNEENIMLSIQKLNEMSLKIVDKFQQQGFVKPNIKIENFMHLRFVGTDTAISILYTEGLDLKQAFYEIYLREYGFVLGKRDIVIDILRVRGSATLDSIHEIEIPDRAEAEPIAVTNVWFETETGFENLPTKVYRLESLAHNQTINGPAIILNETSTIIIEYKCTATISPHGNVEIHVSSLNPSFSEIECDPILLSIFGHRFMSIAEQMGRVLQRTAVSTNIKERLDYSCAIFDPKGSLVANAPHLPVHLGSMQEAVKSQIKLLGDDWKEGQVIMSNHPSAGGTHLPDITVITPVYFKGEVVFYLASRGHHADIGGSTPGSMPPFSRYLTEEGVSIKSCKIVVDDEFQEATVRDLFRESRGLEDNVSDLKAQIAANNKGISLLNDLIEEYSLPVVQAYMLYIQQAASQSVKDLLSKVSETSVVLRSVDYMDDGSPISLVITIDKATMTAHFDFTGTGHQVLSNLNAPYCVCRSAVIYCLRCLVDTDIPLNQGCLDPITITIPPNSILYPSEDAAVVGGNVLTSQRITDVILKAFEACAASQGCMNNFTFGNSKFGYYETICGGSGAGFGWDGASGVQTHMTNTRITDVEIMERRYPVLIKQFSIRNGSGGAGKWRGGDGVVREFQFLEELQVSILSERRAMRPFGLKGGKDAQPGLNLLIRNDGVTINLGSKNTCKVNPGDIVRICTPGGGGFGEE</sequence>
<dbReference type="InterPro" id="IPR003692">
    <property type="entry name" value="Hydantoinase_B"/>
</dbReference>
<dbReference type="GO" id="GO:0005829">
    <property type="term" value="C:cytosol"/>
    <property type="evidence" value="ECO:0007669"/>
    <property type="project" value="TreeGrafter"/>
</dbReference>
<dbReference type="PANTHER" id="PTHR11365">
    <property type="entry name" value="5-OXOPROLINASE RELATED"/>
    <property type="match status" value="1"/>
</dbReference>
<dbReference type="AlphaFoldDB" id="A0AAU9IY46"/>
<dbReference type="EMBL" id="CAJZBQ010000016">
    <property type="protein sequence ID" value="CAG9316615.1"/>
    <property type="molecule type" value="Genomic_DNA"/>
</dbReference>
<evidence type="ECO:0000259" key="3">
    <source>
        <dbReference type="Pfam" id="PF02538"/>
    </source>
</evidence>
<evidence type="ECO:0000256" key="1">
    <source>
        <dbReference type="ARBA" id="ARBA00010403"/>
    </source>
</evidence>
<comment type="similarity">
    <text evidence="1">Belongs to the oxoprolinase family.</text>
</comment>